<dbReference type="EMBL" id="AP021879">
    <property type="protein sequence ID" value="BBO88730.1"/>
    <property type="molecule type" value="Genomic_DNA"/>
</dbReference>
<dbReference type="Pfam" id="PF21842">
    <property type="entry name" value="DUF6901"/>
    <property type="match status" value="1"/>
</dbReference>
<gene>
    <name evidence="1" type="ORF">DSCOOX_19100</name>
</gene>
<evidence type="ECO:0000313" key="1">
    <source>
        <dbReference type="EMBL" id="BBO88730.1"/>
    </source>
</evidence>
<dbReference type="AlphaFoldDB" id="A0A5K8A9L4"/>
<dbReference type="Proteomes" id="UP000422108">
    <property type="component" value="Chromosome"/>
</dbReference>
<proteinExistence type="predicted"/>
<name>A0A5K8A9L4_9BACT</name>
<organism evidence="1 2">
    <name type="scientific">Desulfosarcina ovata subsp. ovata</name>
    <dbReference type="NCBI Taxonomy" id="2752305"/>
    <lineage>
        <taxon>Bacteria</taxon>
        <taxon>Pseudomonadati</taxon>
        <taxon>Thermodesulfobacteriota</taxon>
        <taxon>Desulfobacteria</taxon>
        <taxon>Desulfobacterales</taxon>
        <taxon>Desulfosarcinaceae</taxon>
        <taxon>Desulfosarcina</taxon>
    </lineage>
</organism>
<keyword evidence="2" id="KW-1185">Reference proteome</keyword>
<protein>
    <submittedName>
        <fullName evidence="1">Uncharacterized protein</fullName>
    </submittedName>
</protein>
<reference evidence="1 2" key="1">
    <citation type="submission" date="2019-11" db="EMBL/GenBank/DDBJ databases">
        <title>Comparative genomics of hydrocarbon-degrading Desulfosarcina strains.</title>
        <authorList>
            <person name="Watanabe M."/>
            <person name="Kojima H."/>
            <person name="Fukui M."/>
        </authorList>
    </citation>
    <scope>NUCLEOTIDE SEQUENCE [LARGE SCALE GENOMIC DNA]</scope>
    <source>
        <strain evidence="2">oXyS1</strain>
    </source>
</reference>
<accession>A0A5K8A9L4</accession>
<evidence type="ECO:0000313" key="2">
    <source>
        <dbReference type="Proteomes" id="UP000422108"/>
    </source>
</evidence>
<sequence>MPMNQNAYRFDYRIELEDGQHTRFEIALDPVTLTMLTASSEPYPPWTQLAYNQCQCCPLTPQTRLYCPIAVNITDLVEKFKDILSHKNCRVVCETDDRTYSKQTSAMEGLTSVFGIIMATSHCPVMDFLKPMARFHLPFASVEETMVRSTSLFLLGQYFEYKKGRIKQFDFEELEKKYARVQLVNEGLLARIRSLGNQDADKNAIITLHSISQFLSLEMDFSLATIAHFFERGQDD</sequence>
<dbReference type="InterPro" id="IPR054196">
    <property type="entry name" value="DUF6901"/>
</dbReference>